<comment type="caution">
    <text evidence="2">The sequence shown here is derived from an EMBL/GenBank/DDBJ whole genome shotgun (WGS) entry which is preliminary data.</text>
</comment>
<organism evidence="2 3">
    <name type="scientific">Mesorhabditis spiculigera</name>
    <dbReference type="NCBI Taxonomy" id="96644"/>
    <lineage>
        <taxon>Eukaryota</taxon>
        <taxon>Metazoa</taxon>
        <taxon>Ecdysozoa</taxon>
        <taxon>Nematoda</taxon>
        <taxon>Chromadorea</taxon>
        <taxon>Rhabditida</taxon>
        <taxon>Rhabditina</taxon>
        <taxon>Rhabditomorpha</taxon>
        <taxon>Rhabditoidea</taxon>
        <taxon>Rhabditidae</taxon>
        <taxon>Mesorhabditinae</taxon>
        <taxon>Mesorhabditis</taxon>
    </lineage>
</organism>
<accession>A0AA36D3Z1</accession>
<protein>
    <recommendedName>
        <fullName evidence="4">TIL domain-containing protein</fullName>
    </recommendedName>
</protein>
<dbReference type="Gene3D" id="2.10.25.10">
    <property type="entry name" value="Laminin"/>
    <property type="match status" value="1"/>
</dbReference>
<evidence type="ECO:0008006" key="4">
    <source>
        <dbReference type="Google" id="ProtNLM"/>
    </source>
</evidence>
<reference evidence="2" key="1">
    <citation type="submission" date="2023-06" db="EMBL/GenBank/DDBJ databases">
        <authorList>
            <person name="Delattre M."/>
        </authorList>
    </citation>
    <scope>NUCLEOTIDE SEQUENCE</scope>
    <source>
        <strain evidence="2">AF72</strain>
    </source>
</reference>
<keyword evidence="1" id="KW-0732">Signal</keyword>
<dbReference type="Proteomes" id="UP001177023">
    <property type="component" value="Unassembled WGS sequence"/>
</dbReference>
<sequence>MFLPVLLFLAYYFVSFTTAQQGTPKVNYLGGDHFRPCPNEHEERVWCAPLRKCRACGTVRAGPATPTCWNLCRHYECICKKGYSYNPNGDCVRNSDCAKYLADDILPK</sequence>
<feature type="chain" id="PRO_5041418403" description="TIL domain-containing protein" evidence="1">
    <location>
        <begin position="20"/>
        <end position="108"/>
    </location>
</feature>
<gene>
    <name evidence="2" type="ORF">MSPICULIGERA_LOCUS18484</name>
</gene>
<name>A0AA36D3Z1_9BILA</name>
<evidence type="ECO:0000313" key="2">
    <source>
        <dbReference type="EMBL" id="CAJ0580286.1"/>
    </source>
</evidence>
<dbReference type="AlphaFoldDB" id="A0AA36D3Z1"/>
<proteinExistence type="predicted"/>
<evidence type="ECO:0000256" key="1">
    <source>
        <dbReference type="SAM" id="SignalP"/>
    </source>
</evidence>
<dbReference type="EMBL" id="CATQJA010002659">
    <property type="protein sequence ID" value="CAJ0580286.1"/>
    <property type="molecule type" value="Genomic_DNA"/>
</dbReference>
<feature type="signal peptide" evidence="1">
    <location>
        <begin position="1"/>
        <end position="19"/>
    </location>
</feature>
<feature type="non-terminal residue" evidence="2">
    <location>
        <position position="1"/>
    </location>
</feature>
<evidence type="ECO:0000313" key="3">
    <source>
        <dbReference type="Proteomes" id="UP001177023"/>
    </source>
</evidence>
<keyword evidence="3" id="KW-1185">Reference proteome</keyword>